<feature type="compositionally biased region" description="Basic and acidic residues" evidence="1">
    <location>
        <begin position="14"/>
        <end position="27"/>
    </location>
</feature>
<dbReference type="Proteomes" id="UP001596512">
    <property type="component" value="Unassembled WGS sequence"/>
</dbReference>
<reference evidence="3" key="1">
    <citation type="journal article" date="2019" name="Int. J. Syst. Evol. Microbiol.">
        <title>The Global Catalogue of Microorganisms (GCM) 10K type strain sequencing project: providing services to taxonomists for standard genome sequencing and annotation.</title>
        <authorList>
            <consortium name="The Broad Institute Genomics Platform"/>
            <consortium name="The Broad Institute Genome Sequencing Center for Infectious Disease"/>
            <person name="Wu L."/>
            <person name="Ma J."/>
        </authorList>
    </citation>
    <scope>NUCLEOTIDE SEQUENCE [LARGE SCALE GENOMIC DNA]</scope>
    <source>
        <strain evidence="3">JCM 17695</strain>
    </source>
</reference>
<comment type="caution">
    <text evidence="2">The sequence shown here is derived from an EMBL/GenBank/DDBJ whole genome shotgun (WGS) entry which is preliminary data.</text>
</comment>
<accession>A0ABW2TTR1</accession>
<organism evidence="2 3">
    <name type="scientific">Actinokineospora soli</name>
    <dbReference type="NCBI Taxonomy" id="1048753"/>
    <lineage>
        <taxon>Bacteria</taxon>
        <taxon>Bacillati</taxon>
        <taxon>Actinomycetota</taxon>
        <taxon>Actinomycetes</taxon>
        <taxon>Pseudonocardiales</taxon>
        <taxon>Pseudonocardiaceae</taxon>
        <taxon>Actinokineospora</taxon>
    </lineage>
</organism>
<sequence>MISGRAPRRSSTHRPREGGDHHGDHHPGSPQFELEELRISETIDPMVMGCSGCSGCGPVENG</sequence>
<evidence type="ECO:0000313" key="2">
    <source>
        <dbReference type="EMBL" id="MFC7616183.1"/>
    </source>
</evidence>
<keyword evidence="3" id="KW-1185">Reference proteome</keyword>
<name>A0ABW2TTR1_9PSEU</name>
<gene>
    <name evidence="2" type="ORF">ACFQV2_24640</name>
</gene>
<protein>
    <submittedName>
        <fullName evidence="2">Uncharacterized protein</fullName>
    </submittedName>
</protein>
<feature type="compositionally biased region" description="Basic residues" evidence="1">
    <location>
        <begin position="1"/>
        <end position="13"/>
    </location>
</feature>
<dbReference type="EMBL" id="JBHTEY010000004">
    <property type="protein sequence ID" value="MFC7616183.1"/>
    <property type="molecule type" value="Genomic_DNA"/>
</dbReference>
<evidence type="ECO:0000256" key="1">
    <source>
        <dbReference type="SAM" id="MobiDB-lite"/>
    </source>
</evidence>
<evidence type="ECO:0000313" key="3">
    <source>
        <dbReference type="Proteomes" id="UP001596512"/>
    </source>
</evidence>
<feature type="region of interest" description="Disordered" evidence="1">
    <location>
        <begin position="1"/>
        <end position="32"/>
    </location>
</feature>
<proteinExistence type="predicted"/>